<sequence>MTRQLNRGQSRIIGTDYQTNFPPVVHTHASKGVVKSLEISNGHYGYPSLKGVRDVGGAFVLRSTTTTHHPSENTTYWRGGANNQHYDGSFFANIDSYSRPSYTKGTDDGMAWGAEAYSKLKPTQPDFHGLNSFYELREFPDLWRADYHKRGLRGVADYNLAIRFGWAPLLNDIRNYIRLQMNAQKRVAQLLRDNGRPVRRSVSLRKDASSPVVTTGLLYSSFQPVLVTQYYVSQPRWTIRTGSFDHVWASARMRYWLPGGPKDVEYKRRLLRALAGFRVTPDEIYNSIPWTWLIDWFSNLGDLIGNLDYAGVADRLAADYVYVMRHKATYTEYLAQGKFRRQNGTTFTASASARAIAELKTRVHGGPFDLALKEQNLSATQLGILGAIGLSRMPVWSI</sequence>
<name>A0A8S5L3E9_9VIRU</name>
<gene>
    <name evidence="1" type="primary">Esthiorhiza.1_5_1</name>
</gene>
<organism evidence="1 2">
    <name type="scientific">ssRNA phage Esthiorhiza.1_5</name>
    <dbReference type="NCBI Taxonomy" id="2786020"/>
    <lineage>
        <taxon>Viruses</taxon>
        <taxon>Riboviria</taxon>
        <taxon>Orthornavirae</taxon>
        <taxon>Lenarviricota</taxon>
        <taxon>Leviviricetes</taxon>
        <taxon>Timlovirales</taxon>
        <taxon>Steitzviridae</taxon>
        <taxon>Huhbevirus</taxon>
        <taxon>Huhbevirus solivicinum</taxon>
    </lineage>
</organism>
<dbReference type="EMBL" id="BK013950">
    <property type="protein sequence ID" value="DAD51903.1"/>
    <property type="molecule type" value="Genomic_RNA"/>
</dbReference>
<evidence type="ECO:0000313" key="1">
    <source>
        <dbReference type="EMBL" id="DAD51903.1"/>
    </source>
</evidence>
<protein>
    <submittedName>
        <fullName evidence="1">Maturation protein</fullName>
    </submittedName>
</protein>
<proteinExistence type="predicted"/>
<reference evidence="1" key="1">
    <citation type="submission" date="2020-09" db="EMBL/GenBank/DDBJ databases">
        <title>Leviviricetes taxonomy.</title>
        <authorList>
            <person name="Stockdale S.R."/>
            <person name="Callanan J."/>
            <person name="Adriaenssens E.M."/>
            <person name="Kuhn J.H."/>
            <person name="Rumnieks J."/>
            <person name="Shkoporov A."/>
            <person name="Draper L.A."/>
            <person name="Ross P."/>
            <person name="Hill C."/>
        </authorList>
    </citation>
    <scope>NUCLEOTIDE SEQUENCE</scope>
</reference>
<dbReference type="Proteomes" id="UP000679805">
    <property type="component" value="Segment"/>
</dbReference>
<accession>A0A8S5L3E9</accession>
<dbReference type="GeneID" id="80400286"/>
<dbReference type="KEGG" id="vg:80400286"/>
<dbReference type="RefSeq" id="YP_010770760.1">
    <property type="nucleotide sequence ID" value="NC_074383.1"/>
</dbReference>
<evidence type="ECO:0000313" key="2">
    <source>
        <dbReference type="Proteomes" id="UP000679805"/>
    </source>
</evidence>
<keyword evidence="2" id="KW-1185">Reference proteome</keyword>